<feature type="region of interest" description="Disordered" evidence="3">
    <location>
        <begin position="314"/>
        <end position="350"/>
    </location>
</feature>
<organism evidence="5 6">
    <name type="scientific">Pseudonocardia ailaonensis</name>
    <dbReference type="NCBI Taxonomy" id="367279"/>
    <lineage>
        <taxon>Bacteria</taxon>
        <taxon>Bacillati</taxon>
        <taxon>Actinomycetota</taxon>
        <taxon>Actinomycetes</taxon>
        <taxon>Pseudonocardiales</taxon>
        <taxon>Pseudonocardiaceae</taxon>
        <taxon>Pseudonocardia</taxon>
    </lineage>
</organism>
<reference evidence="5 6" key="1">
    <citation type="journal article" date="2019" name="Int. J. Syst. Evol. Microbiol.">
        <title>The Global Catalogue of Microorganisms (GCM) 10K type strain sequencing project: providing services to taxonomists for standard genome sequencing and annotation.</title>
        <authorList>
            <consortium name="The Broad Institute Genomics Platform"/>
            <consortium name="The Broad Institute Genome Sequencing Center for Infectious Disease"/>
            <person name="Wu L."/>
            <person name="Ma J."/>
        </authorList>
    </citation>
    <scope>NUCLEOTIDE SEQUENCE [LARGE SCALE GENOMIC DNA]</scope>
    <source>
        <strain evidence="5 6">JCM 16009</strain>
    </source>
</reference>
<dbReference type="Pfam" id="PF00581">
    <property type="entry name" value="Rhodanese"/>
    <property type="match status" value="1"/>
</dbReference>
<dbReference type="PANTHER" id="PTHR11364">
    <property type="entry name" value="THIOSULFATE SULFERTANSFERASE"/>
    <property type="match status" value="1"/>
</dbReference>
<accession>A0ABN2N431</accession>
<dbReference type="EMBL" id="BAAAQK010000007">
    <property type="protein sequence ID" value="GAA1849400.1"/>
    <property type="molecule type" value="Genomic_DNA"/>
</dbReference>
<evidence type="ECO:0000313" key="6">
    <source>
        <dbReference type="Proteomes" id="UP001500449"/>
    </source>
</evidence>
<feature type="compositionally biased region" description="Low complexity" evidence="3">
    <location>
        <begin position="324"/>
        <end position="337"/>
    </location>
</feature>
<evidence type="ECO:0000256" key="3">
    <source>
        <dbReference type="SAM" id="MobiDB-lite"/>
    </source>
</evidence>
<dbReference type="Gene3D" id="3.40.250.10">
    <property type="entry name" value="Rhodanese-like domain"/>
    <property type="match status" value="2"/>
</dbReference>
<dbReference type="PANTHER" id="PTHR11364:SF27">
    <property type="entry name" value="SULFURTRANSFERASE"/>
    <property type="match status" value="1"/>
</dbReference>
<dbReference type="InterPro" id="IPR045078">
    <property type="entry name" value="TST/MPST-like"/>
</dbReference>
<sequence>MGGVVNGVQQNVTGVGAGGGEAGWRAPLIAPGDLAAALGDELPPVVLDVRWRLGGPPGRADHLAGHVPGALFVDLDTELAGPTVPGGAGGRHPLPSAERLGALLARCGIDAQSRVVAYDDADGSVAARAWWLLRWAGLPADRVAVLDGGWAAWRAEGRPEEQGETSGPVSTAGLPAAGSMPVLDADGAAALAAGGVLLDARAGARYRGETEPVDPRAGHVPGAVSAPSAEHVGPDGRWLAPADLAARFRALGVDGAAADGAAAEGAGAGPGAGGAAGGAGVGAYCGSGVTASSVVLALEVAGLTTPEHPAALYAGSWSDWSSDPGRPAATGPEPGTAGTPGAGTPRGGTQ</sequence>
<dbReference type="InterPro" id="IPR036873">
    <property type="entry name" value="Rhodanese-like_dom_sf"/>
</dbReference>
<comment type="caution">
    <text evidence="5">The sequence shown here is derived from an EMBL/GenBank/DDBJ whole genome shotgun (WGS) entry which is preliminary data.</text>
</comment>
<dbReference type="InterPro" id="IPR001763">
    <property type="entry name" value="Rhodanese-like_dom"/>
</dbReference>
<feature type="domain" description="Rhodanese" evidence="4">
    <location>
        <begin position="191"/>
        <end position="329"/>
    </location>
</feature>
<feature type="compositionally biased region" description="Gly residues" evidence="3">
    <location>
        <begin position="338"/>
        <end position="350"/>
    </location>
</feature>
<gene>
    <name evidence="5" type="ORF">GCM10009836_31460</name>
</gene>
<keyword evidence="6" id="KW-1185">Reference proteome</keyword>
<keyword evidence="1" id="KW-0808">Transferase</keyword>
<protein>
    <submittedName>
        <fullName evidence="5">Sulfurtransferase</fullName>
    </submittedName>
</protein>
<name>A0ABN2N431_9PSEU</name>
<dbReference type="Proteomes" id="UP001500449">
    <property type="component" value="Unassembled WGS sequence"/>
</dbReference>
<dbReference type="PROSITE" id="PS50206">
    <property type="entry name" value="RHODANESE_3"/>
    <property type="match status" value="2"/>
</dbReference>
<dbReference type="SMART" id="SM00450">
    <property type="entry name" value="RHOD"/>
    <property type="match status" value="2"/>
</dbReference>
<proteinExistence type="predicted"/>
<feature type="domain" description="Rhodanese" evidence="4">
    <location>
        <begin position="45"/>
        <end position="162"/>
    </location>
</feature>
<evidence type="ECO:0000259" key="4">
    <source>
        <dbReference type="PROSITE" id="PS50206"/>
    </source>
</evidence>
<dbReference type="CDD" id="cd01448">
    <property type="entry name" value="TST_Repeat_1"/>
    <property type="match status" value="1"/>
</dbReference>
<evidence type="ECO:0000256" key="2">
    <source>
        <dbReference type="ARBA" id="ARBA00022737"/>
    </source>
</evidence>
<keyword evidence="2" id="KW-0677">Repeat</keyword>
<dbReference type="SUPFAM" id="SSF52821">
    <property type="entry name" value="Rhodanese/Cell cycle control phosphatase"/>
    <property type="match status" value="2"/>
</dbReference>
<evidence type="ECO:0000313" key="5">
    <source>
        <dbReference type="EMBL" id="GAA1849400.1"/>
    </source>
</evidence>
<evidence type="ECO:0000256" key="1">
    <source>
        <dbReference type="ARBA" id="ARBA00022679"/>
    </source>
</evidence>